<keyword evidence="3" id="KW-1185">Reference proteome</keyword>
<dbReference type="GO" id="GO:0016874">
    <property type="term" value="F:ligase activity"/>
    <property type="evidence" value="ECO:0007669"/>
    <property type="project" value="TreeGrafter"/>
</dbReference>
<organism evidence="2 3">
    <name type="scientific">Porcisia hertigi</name>
    <dbReference type="NCBI Taxonomy" id="2761500"/>
    <lineage>
        <taxon>Eukaryota</taxon>
        <taxon>Discoba</taxon>
        <taxon>Euglenozoa</taxon>
        <taxon>Kinetoplastea</taxon>
        <taxon>Metakinetoplastina</taxon>
        <taxon>Trypanosomatida</taxon>
        <taxon>Trypanosomatidae</taxon>
        <taxon>Leishmaniinae</taxon>
        <taxon>Porcisia</taxon>
    </lineage>
</organism>
<sequence length="300" mass="34726">MKLVHVVVFCTCTTLLCLLSLYYYSVYDYEKHMSTVPRTYSSYDPLTECVTPFGQLLGVADNVPAYSNCNTQFASTYINYVNLMDPMDNGRRGDPSETRVIMTAYRYSTFDYYMRWLVWNNGLLPRLVENTNQLWNTVDYFNPAKPEQDWSAVYIDNYEKVTSIEERKFNAPRRADAIIYPVDAKTIPTGHIAVVVKVEDDVEAAGDPEKLKELKKLRLHPRRVYVAEQNLRNRPWDGQNYSRVLQFKWRPGETTTHEGYYVDPDGLHIVGTMRVGKAKPLREVPDMYNAALHTEDNGDL</sequence>
<comment type="caution">
    <text evidence="2">The sequence shown here is derived from an EMBL/GenBank/DDBJ whole genome shotgun (WGS) entry which is preliminary data.</text>
</comment>
<evidence type="ECO:0000313" key="2">
    <source>
        <dbReference type="EMBL" id="KAG5502914.1"/>
    </source>
</evidence>
<dbReference type="KEGG" id="phet:94290742"/>
<name>A0A836I4R6_9TRYP</name>
<proteinExistence type="predicted"/>
<keyword evidence="1" id="KW-0472">Membrane</keyword>
<accession>A0A836I4R6</accession>
<evidence type="ECO:0000313" key="3">
    <source>
        <dbReference type="Proteomes" id="UP000674318"/>
    </source>
</evidence>
<dbReference type="AlphaFoldDB" id="A0A836I4R6"/>
<reference evidence="2 3" key="1">
    <citation type="submission" date="2021-02" db="EMBL/GenBank/DDBJ databases">
        <title>Porcisia hertigi Genome sequencing and assembly.</title>
        <authorList>
            <person name="Almutairi H."/>
            <person name="Gatherer D."/>
        </authorList>
    </citation>
    <scope>NUCLEOTIDE SEQUENCE [LARGE SCALE GENOMIC DNA]</scope>
    <source>
        <strain evidence="2 3">C119</strain>
    </source>
</reference>
<protein>
    <recommendedName>
        <fullName evidence="4">Peptidase C51 domain-containing protein</fullName>
    </recommendedName>
</protein>
<feature type="transmembrane region" description="Helical" evidence="1">
    <location>
        <begin position="6"/>
        <end position="24"/>
    </location>
</feature>
<dbReference type="EMBL" id="JAFJZO010000025">
    <property type="protein sequence ID" value="KAG5502914.1"/>
    <property type="molecule type" value="Genomic_DNA"/>
</dbReference>
<evidence type="ECO:0008006" key="4">
    <source>
        <dbReference type="Google" id="ProtNLM"/>
    </source>
</evidence>
<dbReference type="PANTHER" id="PTHR30094:SF0">
    <property type="entry name" value="BIFUNCTIONAL GLUTATHIONYLSPERMIDINE SYNTHETASE_AMIDASE-RELATED"/>
    <property type="match status" value="1"/>
</dbReference>
<gene>
    <name evidence="2" type="ORF">JKF63_04687</name>
</gene>
<dbReference type="RefSeq" id="XP_067756686.1">
    <property type="nucleotide sequence ID" value="XM_067900665.1"/>
</dbReference>
<dbReference type="SUPFAM" id="SSF54001">
    <property type="entry name" value="Cysteine proteinases"/>
    <property type="match status" value="1"/>
</dbReference>
<dbReference type="OrthoDB" id="276324at2759"/>
<keyword evidence="1" id="KW-1133">Transmembrane helix</keyword>
<dbReference type="PANTHER" id="PTHR30094">
    <property type="entry name" value="BIFUNCTIONAL GLUTATHIONYLSPERMIDINE SYNTHETASE/AMIDASE-RELATED"/>
    <property type="match status" value="1"/>
</dbReference>
<dbReference type="GeneID" id="94290742"/>
<dbReference type="InterPro" id="IPR051705">
    <property type="entry name" value="Gsp_Synthetase/Amidase"/>
</dbReference>
<dbReference type="Gene3D" id="3.90.1720.10">
    <property type="entry name" value="endopeptidase domain like (from Nostoc punctiforme)"/>
    <property type="match status" value="1"/>
</dbReference>
<dbReference type="InterPro" id="IPR038765">
    <property type="entry name" value="Papain-like_cys_pep_sf"/>
</dbReference>
<evidence type="ECO:0000256" key="1">
    <source>
        <dbReference type="SAM" id="Phobius"/>
    </source>
</evidence>
<keyword evidence="1" id="KW-0812">Transmembrane</keyword>
<dbReference type="Proteomes" id="UP000674318">
    <property type="component" value="Unassembled WGS sequence"/>
</dbReference>